<dbReference type="EMBL" id="JAPDNS010000002">
    <property type="protein sequence ID" value="MCW3487152.1"/>
    <property type="molecule type" value="Genomic_DNA"/>
</dbReference>
<dbReference type="Proteomes" id="UP001207742">
    <property type="component" value="Unassembled WGS sequence"/>
</dbReference>
<sequence length="130" mass="15343">MKFLIFLYFMIPLNLHYKEKQYSHRDIICTYSYTVTKEWNLLLKEQGTFSLMFRKKDNQYGKLVENKTDFLGTWENKNDTIILTVSAPLPNDYDFKNTKYILSKDTLKSLANNNICLPAILEPGRLSIVF</sequence>
<keyword evidence="2" id="KW-1185">Reference proteome</keyword>
<gene>
    <name evidence="1" type="ORF">OL497_24860</name>
</gene>
<proteinExistence type="predicted"/>
<evidence type="ECO:0000313" key="2">
    <source>
        <dbReference type="Proteomes" id="UP001207742"/>
    </source>
</evidence>
<reference evidence="1 2" key="1">
    <citation type="submission" date="2022-10" db="EMBL/GenBank/DDBJ databases">
        <title>Chitinophaga nivalis PC15 sp. nov., isolated from Pyeongchang county, South Korea.</title>
        <authorList>
            <person name="Trinh H.N."/>
        </authorList>
    </citation>
    <scope>NUCLEOTIDE SEQUENCE [LARGE SCALE GENOMIC DNA]</scope>
    <source>
        <strain evidence="1 2">PC14</strain>
    </source>
</reference>
<accession>A0ABT3IT46</accession>
<organism evidence="1 2">
    <name type="scientific">Chitinophaga nivalis</name>
    <dbReference type="NCBI Taxonomy" id="2991709"/>
    <lineage>
        <taxon>Bacteria</taxon>
        <taxon>Pseudomonadati</taxon>
        <taxon>Bacteroidota</taxon>
        <taxon>Chitinophagia</taxon>
        <taxon>Chitinophagales</taxon>
        <taxon>Chitinophagaceae</taxon>
        <taxon>Chitinophaga</taxon>
    </lineage>
</organism>
<evidence type="ECO:0008006" key="3">
    <source>
        <dbReference type="Google" id="ProtNLM"/>
    </source>
</evidence>
<dbReference type="RefSeq" id="WP_264733962.1">
    <property type="nucleotide sequence ID" value="NZ_JAPDNR010000001.1"/>
</dbReference>
<name>A0ABT3IT46_9BACT</name>
<protein>
    <recommendedName>
        <fullName evidence="3">Lipocalin-like domain-containing protein</fullName>
    </recommendedName>
</protein>
<comment type="caution">
    <text evidence="1">The sequence shown here is derived from an EMBL/GenBank/DDBJ whole genome shotgun (WGS) entry which is preliminary data.</text>
</comment>
<evidence type="ECO:0000313" key="1">
    <source>
        <dbReference type="EMBL" id="MCW3487152.1"/>
    </source>
</evidence>